<organism evidence="2 3">
    <name type="scientific">Spirosoma validum</name>
    <dbReference type="NCBI Taxonomy" id="2771355"/>
    <lineage>
        <taxon>Bacteria</taxon>
        <taxon>Pseudomonadati</taxon>
        <taxon>Bacteroidota</taxon>
        <taxon>Cytophagia</taxon>
        <taxon>Cytophagales</taxon>
        <taxon>Cytophagaceae</taxon>
        <taxon>Spirosoma</taxon>
    </lineage>
</organism>
<keyword evidence="3" id="KW-1185">Reference proteome</keyword>
<evidence type="ECO:0000313" key="2">
    <source>
        <dbReference type="EMBL" id="MBD2752302.1"/>
    </source>
</evidence>
<keyword evidence="2" id="KW-0675">Receptor</keyword>
<dbReference type="Gene3D" id="3.40.50.10140">
    <property type="entry name" value="Toll/interleukin-1 receptor homology (TIR) domain"/>
    <property type="match status" value="1"/>
</dbReference>
<dbReference type="InterPro" id="IPR035897">
    <property type="entry name" value="Toll_tir_struct_dom_sf"/>
</dbReference>
<dbReference type="RefSeq" id="WP_191037951.1">
    <property type="nucleotide sequence ID" value="NZ_JACXAA010000002.1"/>
</dbReference>
<dbReference type="PROSITE" id="PS50104">
    <property type="entry name" value="TIR"/>
    <property type="match status" value="1"/>
</dbReference>
<name>A0A927GC20_9BACT</name>
<dbReference type="InterPro" id="IPR000157">
    <property type="entry name" value="TIR_dom"/>
</dbReference>
<dbReference type="AlphaFoldDB" id="A0A927GC20"/>
<protein>
    <submittedName>
        <fullName evidence="2">Toll/interleukin-1 receptor domain-containing protein</fullName>
    </submittedName>
</protein>
<evidence type="ECO:0000313" key="3">
    <source>
        <dbReference type="Proteomes" id="UP000653797"/>
    </source>
</evidence>
<dbReference type="GO" id="GO:0007165">
    <property type="term" value="P:signal transduction"/>
    <property type="evidence" value="ECO:0007669"/>
    <property type="project" value="InterPro"/>
</dbReference>
<feature type="domain" description="TIR" evidence="1">
    <location>
        <begin position="1"/>
        <end position="165"/>
    </location>
</feature>
<sequence length="196" mass="22412">MPSKLFISYSHDDEKFAKPIVQLLRVSAKYVFFDRDTLKPGKNWADQIQKAIESVQLVVVIWCKHASLSAYVKQEYLAAIKKEKDLMPVLLDDTPLPKPLAAFQWIDFRQSVEGTHEYTPVDDLLPPSIGLGPILEQRGECRNLDRTALSQPASKDIIEAYRNYMARKRNVEFVANQKIVAQKLKVALDKRLANNE</sequence>
<dbReference type="Proteomes" id="UP000653797">
    <property type="component" value="Unassembled WGS sequence"/>
</dbReference>
<comment type="caution">
    <text evidence="2">The sequence shown here is derived from an EMBL/GenBank/DDBJ whole genome shotgun (WGS) entry which is preliminary data.</text>
</comment>
<dbReference type="SUPFAM" id="SSF52200">
    <property type="entry name" value="Toll/Interleukin receptor TIR domain"/>
    <property type="match status" value="1"/>
</dbReference>
<accession>A0A927GC20</accession>
<reference evidence="2" key="1">
    <citation type="submission" date="2020-09" db="EMBL/GenBank/DDBJ databases">
        <authorList>
            <person name="Kim M.K."/>
        </authorList>
    </citation>
    <scope>NUCLEOTIDE SEQUENCE</scope>
    <source>
        <strain evidence="2">BT704</strain>
    </source>
</reference>
<evidence type="ECO:0000259" key="1">
    <source>
        <dbReference type="PROSITE" id="PS50104"/>
    </source>
</evidence>
<proteinExistence type="predicted"/>
<gene>
    <name evidence="2" type="ORF">IC230_05320</name>
</gene>
<dbReference type="EMBL" id="JACXAA010000002">
    <property type="protein sequence ID" value="MBD2752302.1"/>
    <property type="molecule type" value="Genomic_DNA"/>
</dbReference>
<dbReference type="Pfam" id="PF13676">
    <property type="entry name" value="TIR_2"/>
    <property type="match status" value="1"/>
</dbReference>